<protein>
    <submittedName>
        <fullName evidence="2">DUF2798 domain-containing protein</fullName>
    </submittedName>
</protein>
<keyword evidence="1" id="KW-1133">Transmembrane helix</keyword>
<organism evidence="2 3">
    <name type="scientific">Paracoccus aestuariivivens</name>
    <dbReference type="NCBI Taxonomy" id="1820333"/>
    <lineage>
        <taxon>Bacteria</taxon>
        <taxon>Pseudomonadati</taxon>
        <taxon>Pseudomonadota</taxon>
        <taxon>Alphaproteobacteria</taxon>
        <taxon>Rhodobacterales</taxon>
        <taxon>Paracoccaceae</taxon>
        <taxon>Paracoccus</taxon>
    </lineage>
</organism>
<reference evidence="2 3" key="1">
    <citation type="submission" date="2019-11" db="EMBL/GenBank/DDBJ databases">
        <authorList>
            <person name="Dong K."/>
        </authorList>
    </citation>
    <scope>NUCLEOTIDE SEQUENCE [LARGE SCALE GENOMIC DNA]</scope>
    <source>
        <strain evidence="2 3">NBRC 111993</strain>
    </source>
</reference>
<dbReference type="OrthoDB" id="7159403at2"/>
<keyword evidence="1" id="KW-0812">Transmembrane</keyword>
<dbReference type="Pfam" id="PF11391">
    <property type="entry name" value="DUF2798"/>
    <property type="match status" value="1"/>
</dbReference>
<dbReference type="RefSeq" id="WP_155095976.1">
    <property type="nucleotide sequence ID" value="NZ_WMIE01000007.1"/>
</dbReference>
<proteinExistence type="predicted"/>
<dbReference type="InterPro" id="IPR021529">
    <property type="entry name" value="DUF2798"/>
</dbReference>
<name>A0A6L6JFE7_9RHOB</name>
<dbReference type="AlphaFoldDB" id="A0A6L6JFE7"/>
<evidence type="ECO:0000256" key="1">
    <source>
        <dbReference type="SAM" id="Phobius"/>
    </source>
</evidence>
<evidence type="ECO:0000313" key="3">
    <source>
        <dbReference type="Proteomes" id="UP000478183"/>
    </source>
</evidence>
<accession>A0A6L6JFE7</accession>
<keyword evidence="1" id="KW-0472">Membrane</keyword>
<dbReference type="EMBL" id="WMIE01000007">
    <property type="protein sequence ID" value="MTH78621.1"/>
    <property type="molecule type" value="Genomic_DNA"/>
</dbReference>
<dbReference type="Proteomes" id="UP000478183">
    <property type="component" value="Unassembled WGS sequence"/>
</dbReference>
<feature type="transmembrane region" description="Helical" evidence="1">
    <location>
        <begin position="7"/>
        <end position="30"/>
    </location>
</feature>
<gene>
    <name evidence="2" type="ORF">GL286_12860</name>
</gene>
<comment type="caution">
    <text evidence="2">The sequence shown here is derived from an EMBL/GenBank/DDBJ whole genome shotgun (WGS) entry which is preliminary data.</text>
</comment>
<evidence type="ECO:0000313" key="2">
    <source>
        <dbReference type="EMBL" id="MTH78621.1"/>
    </source>
</evidence>
<feature type="transmembrane region" description="Helical" evidence="1">
    <location>
        <begin position="42"/>
        <end position="63"/>
    </location>
</feature>
<keyword evidence="3" id="KW-1185">Reference proteome</keyword>
<sequence length="74" mass="8102">MDRKTLLIAQALMTGMMALLMSGIMSLIVLGPTAEWLHGWPHQFLIAWPIAFALTLGVSRIAFPLAARLSRLLG</sequence>